<dbReference type="PANTHER" id="PTHR43798">
    <property type="entry name" value="MONOACYLGLYCEROL LIPASE"/>
    <property type="match status" value="1"/>
</dbReference>
<dbReference type="Proteomes" id="UP000317494">
    <property type="component" value="Unassembled WGS sequence"/>
</dbReference>
<evidence type="ECO:0000259" key="3">
    <source>
        <dbReference type="Pfam" id="PF00561"/>
    </source>
</evidence>
<evidence type="ECO:0000256" key="1">
    <source>
        <dbReference type="SAM" id="MobiDB-lite"/>
    </source>
</evidence>
<dbReference type="InterPro" id="IPR050266">
    <property type="entry name" value="AB_hydrolase_sf"/>
</dbReference>
<dbReference type="Proteomes" id="UP000320475">
    <property type="component" value="Unassembled WGS sequence"/>
</dbReference>
<proteinExistence type="predicted"/>
<accession>A0A507CH00</accession>
<dbReference type="OrthoDB" id="408373at2759"/>
<name>A0A507CH00_9FUNG</name>
<dbReference type="EMBL" id="QEAM01000498">
    <property type="protein sequence ID" value="TPX39332.1"/>
    <property type="molecule type" value="Genomic_DNA"/>
</dbReference>
<dbReference type="Pfam" id="PF00561">
    <property type="entry name" value="Abhydrolase_1"/>
    <property type="match status" value="1"/>
</dbReference>
<dbReference type="GO" id="GO:0016020">
    <property type="term" value="C:membrane"/>
    <property type="evidence" value="ECO:0007669"/>
    <property type="project" value="TreeGrafter"/>
</dbReference>
<dbReference type="STRING" id="286115.A0A507CH00"/>
<dbReference type="VEuPathDB" id="FungiDB:SeMB42_g06002"/>
<reference evidence="6 7" key="1">
    <citation type="journal article" date="2019" name="Sci. Rep.">
        <title>Comparative genomics of chytrid fungi reveal insights into the obligate biotrophic and pathogenic lifestyle of Synchytrium endobioticum.</title>
        <authorList>
            <person name="van de Vossenberg B.T.L.H."/>
            <person name="Warris S."/>
            <person name="Nguyen H.D.T."/>
            <person name="van Gent-Pelzer M.P.E."/>
            <person name="Joly D.L."/>
            <person name="van de Geest H.C."/>
            <person name="Bonants P.J.M."/>
            <person name="Smith D.S."/>
            <person name="Levesque C.A."/>
            <person name="van der Lee T.A.J."/>
        </authorList>
    </citation>
    <scope>NUCLEOTIDE SEQUENCE [LARGE SCALE GENOMIC DNA]</scope>
    <source>
        <strain evidence="4 7">LEV6574</strain>
        <strain evidence="5 6">MB42</strain>
    </source>
</reference>
<dbReference type="PANTHER" id="PTHR43798:SF33">
    <property type="entry name" value="HYDROLASE, PUTATIVE (AFU_ORTHOLOGUE AFUA_2G14860)-RELATED"/>
    <property type="match status" value="1"/>
</dbReference>
<evidence type="ECO:0000256" key="2">
    <source>
        <dbReference type="SAM" id="Phobius"/>
    </source>
</evidence>
<keyword evidence="6" id="KW-1185">Reference proteome</keyword>
<feature type="transmembrane region" description="Helical" evidence="2">
    <location>
        <begin position="80"/>
        <end position="110"/>
    </location>
</feature>
<dbReference type="Gene3D" id="3.40.50.1820">
    <property type="entry name" value="alpha/beta hydrolase"/>
    <property type="match status" value="1"/>
</dbReference>
<evidence type="ECO:0000313" key="6">
    <source>
        <dbReference type="Proteomes" id="UP000317494"/>
    </source>
</evidence>
<dbReference type="AlphaFoldDB" id="A0A507CH00"/>
<evidence type="ECO:0000313" key="7">
    <source>
        <dbReference type="Proteomes" id="UP000320475"/>
    </source>
</evidence>
<comment type="caution">
    <text evidence="5">The sequence shown here is derived from an EMBL/GenBank/DDBJ whole genome shotgun (WGS) entry which is preliminary data.</text>
</comment>
<keyword evidence="2" id="KW-0472">Membrane</keyword>
<dbReference type="InterPro" id="IPR000073">
    <property type="entry name" value="AB_hydrolase_1"/>
</dbReference>
<feature type="region of interest" description="Disordered" evidence="1">
    <location>
        <begin position="1"/>
        <end position="36"/>
    </location>
</feature>
<dbReference type="InterPro" id="IPR029058">
    <property type="entry name" value="AB_hydrolase_fold"/>
</dbReference>
<dbReference type="EMBL" id="QEAN01000313">
    <property type="protein sequence ID" value="TPX40447.1"/>
    <property type="molecule type" value="Genomic_DNA"/>
</dbReference>
<organism evidence="5 6">
    <name type="scientific">Synchytrium endobioticum</name>
    <dbReference type="NCBI Taxonomy" id="286115"/>
    <lineage>
        <taxon>Eukaryota</taxon>
        <taxon>Fungi</taxon>
        <taxon>Fungi incertae sedis</taxon>
        <taxon>Chytridiomycota</taxon>
        <taxon>Chytridiomycota incertae sedis</taxon>
        <taxon>Chytridiomycetes</taxon>
        <taxon>Synchytriales</taxon>
        <taxon>Synchytriaceae</taxon>
        <taxon>Synchytrium</taxon>
    </lineage>
</organism>
<keyword evidence="2" id="KW-1133">Transmembrane helix</keyword>
<protein>
    <recommendedName>
        <fullName evidence="3">AB hydrolase-1 domain-containing protein</fullName>
    </recommendedName>
</protein>
<gene>
    <name evidence="4" type="ORF">SeLEV6574_g07297</name>
    <name evidence="5" type="ORF">SeMB42_g06002</name>
</gene>
<dbReference type="SUPFAM" id="SSF53474">
    <property type="entry name" value="alpha/beta-Hydrolases"/>
    <property type="match status" value="1"/>
</dbReference>
<sequence length="488" mass="55498">MSVSAKRRAFVTPPTSPSKRPPSVASSLSEREALPPPAAVVASTAVEPSHAEVESKQYAEERKPLGPEPIYKWYDALSSALFYIVSYAYSFLFVRFFTFYATLCVFAPWYCLYHIAEWPTRIGALLGFGCGGPTDAREKEGEVEFQPGSFARTPENHFKDLPEYNFDPNYFTFKGLRVHYVDLGPKEGARETLVFLHGNPTWSFMFRKVMWQLSENFRVLAVDMIGFGKSDKLLFEPHSISLQVQMFAFFVRHLNLKDITLVLHDWGGQIGLSALDEINTEGFLKNLVLIDTFLLGRVDLHHEIDLAASLLLATFQMCTSMLGRHTPLYPIIRFIAPHTPTSIVKGYRAPYPDSATRAVMETFPRLIHPYLPIHLTPLLATLFPELNESMKSDDDIHRRNMAIRKRLKTFGHPVLIVYGKTDQISSYFRLKWRHLLPGDALKRTGGRIVIVTDAGHLVPEDDANTLSDVMHDWLEGKEIEYSDKVHFL</sequence>
<keyword evidence="2" id="KW-0812">Transmembrane</keyword>
<evidence type="ECO:0000313" key="5">
    <source>
        <dbReference type="EMBL" id="TPX40447.1"/>
    </source>
</evidence>
<evidence type="ECO:0000313" key="4">
    <source>
        <dbReference type="EMBL" id="TPX39332.1"/>
    </source>
</evidence>
<feature type="domain" description="AB hydrolase-1" evidence="3">
    <location>
        <begin position="192"/>
        <end position="316"/>
    </location>
</feature>